<dbReference type="GeneID" id="34586640"/>
<reference evidence="3 4" key="1">
    <citation type="submission" date="2016-03" db="EMBL/GenBank/DDBJ databases">
        <title>The draft genome sequence of Fonsecaea nubica causative agent of cutaneous subcutaneous infection in human host.</title>
        <authorList>
            <person name="Costa F."/>
            <person name="Sybren D.H."/>
            <person name="Raittz R.T."/>
            <person name="Weiss V.A."/>
            <person name="Leao A.C."/>
            <person name="Gomes R."/>
            <person name="De Souza E.M."/>
            <person name="Pedrosa F.O."/>
            <person name="Steffens M.B."/>
            <person name="Bombassaro A."/>
            <person name="Tadra-Sfeir M.Z."/>
            <person name="Moreno L.F."/>
            <person name="Najafzadeh M.J."/>
            <person name="Felipe M.S."/>
            <person name="Teixeira M."/>
            <person name="Sun J."/>
            <person name="Xi L."/>
            <person name="Castro M.A."/>
            <person name="Vicente V.A."/>
        </authorList>
    </citation>
    <scope>NUCLEOTIDE SEQUENCE [LARGE SCALE GENOMIC DNA]</scope>
    <source>
        <strain evidence="3 4">CBS 269.64</strain>
    </source>
</reference>
<feature type="region of interest" description="Disordered" evidence="1">
    <location>
        <begin position="1"/>
        <end position="30"/>
    </location>
</feature>
<comment type="caution">
    <text evidence="3">The sequence shown here is derived from an EMBL/GenBank/DDBJ whole genome shotgun (WGS) entry which is preliminary data.</text>
</comment>
<keyword evidence="4" id="KW-1185">Reference proteome</keyword>
<evidence type="ECO:0000313" key="4">
    <source>
        <dbReference type="Proteomes" id="UP000185904"/>
    </source>
</evidence>
<gene>
    <name evidence="3" type="ORF">AYO20_03218</name>
</gene>
<sequence>MTSKPSTRWSQKGTRPVRVANCSGARGDPGYQMRRQATLGDVDFITGDYLAEVNLADKAELFVAGQADGCEPTAYNGIAETLDVLEEKRIKVIVNGGSLNPAGLAAKVQRLVTERGYNLKVAYVAGDDLREVVKQELEQKKRLPSHLDAENNKVSLAENVYSLMDPCKGRLESVVDDYERGPVKVFSIVPSLLVSNIPPLGAEYQGDPLFLLKGDKSKEWIEEDDPDGIELGLHGTEFTASHAEIRESFYREPCSKT</sequence>
<dbReference type="Proteomes" id="UP000185904">
    <property type="component" value="Unassembled WGS sequence"/>
</dbReference>
<accession>A0A178D5H5</accession>
<proteinExistence type="predicted"/>
<dbReference type="OrthoDB" id="4181500at2759"/>
<name>A0A178D5H5_9EURO</name>
<dbReference type="Pfam" id="PF07287">
    <property type="entry name" value="AtuA"/>
    <property type="match status" value="1"/>
</dbReference>
<organism evidence="3 4">
    <name type="scientific">Fonsecaea nubica</name>
    <dbReference type="NCBI Taxonomy" id="856822"/>
    <lineage>
        <taxon>Eukaryota</taxon>
        <taxon>Fungi</taxon>
        <taxon>Dikarya</taxon>
        <taxon>Ascomycota</taxon>
        <taxon>Pezizomycotina</taxon>
        <taxon>Eurotiomycetes</taxon>
        <taxon>Chaetothyriomycetidae</taxon>
        <taxon>Chaetothyriales</taxon>
        <taxon>Herpotrichiellaceae</taxon>
        <taxon>Fonsecaea</taxon>
    </lineage>
</organism>
<dbReference type="InterPro" id="IPR010839">
    <property type="entry name" value="AtuA_N"/>
</dbReference>
<feature type="domain" description="Acyclic terpene utilisation N-terminal" evidence="2">
    <location>
        <begin position="17"/>
        <end position="153"/>
    </location>
</feature>
<dbReference type="EMBL" id="LVCJ01000015">
    <property type="protein sequence ID" value="OAL37369.1"/>
    <property type="molecule type" value="Genomic_DNA"/>
</dbReference>
<dbReference type="RefSeq" id="XP_022502381.1">
    <property type="nucleotide sequence ID" value="XM_022641521.1"/>
</dbReference>
<evidence type="ECO:0000313" key="3">
    <source>
        <dbReference type="EMBL" id="OAL37369.1"/>
    </source>
</evidence>
<dbReference type="PANTHER" id="PTHR47585">
    <property type="match status" value="1"/>
</dbReference>
<dbReference type="PANTHER" id="PTHR47585:SF1">
    <property type="entry name" value="DUF1446 DOMAIN-CONTAINING PROTEIN"/>
    <property type="match status" value="1"/>
</dbReference>
<protein>
    <recommendedName>
        <fullName evidence="2">Acyclic terpene utilisation N-terminal domain-containing protein</fullName>
    </recommendedName>
</protein>
<dbReference type="AlphaFoldDB" id="A0A178D5H5"/>
<evidence type="ECO:0000259" key="2">
    <source>
        <dbReference type="Pfam" id="PF07287"/>
    </source>
</evidence>
<evidence type="ECO:0000256" key="1">
    <source>
        <dbReference type="SAM" id="MobiDB-lite"/>
    </source>
</evidence>
<feature type="compositionally biased region" description="Polar residues" evidence="1">
    <location>
        <begin position="1"/>
        <end position="13"/>
    </location>
</feature>